<evidence type="ECO:0000313" key="3">
    <source>
        <dbReference type="Proteomes" id="UP000613011"/>
    </source>
</evidence>
<protein>
    <submittedName>
        <fullName evidence="2">Uncharacterized protein</fullName>
    </submittedName>
</protein>
<gene>
    <name evidence="2" type="ORF">JI739_03830</name>
</gene>
<accession>A0A936ZEI8</accession>
<reference evidence="2" key="1">
    <citation type="submission" date="2021-01" db="EMBL/GenBank/DDBJ databases">
        <title>Ramlibacter sp. strain AW1 16S ribosomal RNA gene Genome sequencing and assembly.</title>
        <authorList>
            <person name="Kang M."/>
        </authorList>
    </citation>
    <scope>NUCLEOTIDE SEQUENCE</scope>
    <source>
        <strain evidence="2">AW1</strain>
    </source>
</reference>
<evidence type="ECO:0000313" key="2">
    <source>
        <dbReference type="EMBL" id="MBL0419472.1"/>
    </source>
</evidence>
<feature type="region of interest" description="Disordered" evidence="1">
    <location>
        <begin position="1"/>
        <end position="34"/>
    </location>
</feature>
<dbReference type="Proteomes" id="UP000613011">
    <property type="component" value="Unassembled WGS sequence"/>
</dbReference>
<evidence type="ECO:0000256" key="1">
    <source>
        <dbReference type="SAM" id="MobiDB-lite"/>
    </source>
</evidence>
<dbReference type="AlphaFoldDB" id="A0A936ZEI8"/>
<dbReference type="RefSeq" id="WP_201682500.1">
    <property type="nucleotide sequence ID" value="NZ_JAEQNA010000001.1"/>
</dbReference>
<proteinExistence type="predicted"/>
<organism evidence="2 3">
    <name type="scientific">Ramlibacter aurantiacus</name>
    <dbReference type="NCBI Taxonomy" id="2801330"/>
    <lineage>
        <taxon>Bacteria</taxon>
        <taxon>Pseudomonadati</taxon>
        <taxon>Pseudomonadota</taxon>
        <taxon>Betaproteobacteria</taxon>
        <taxon>Burkholderiales</taxon>
        <taxon>Comamonadaceae</taxon>
        <taxon>Ramlibacter</taxon>
    </lineage>
</organism>
<name>A0A936ZEI8_9BURK</name>
<keyword evidence="3" id="KW-1185">Reference proteome</keyword>
<dbReference type="EMBL" id="JAEQNA010000001">
    <property type="protein sequence ID" value="MBL0419472.1"/>
    <property type="molecule type" value="Genomic_DNA"/>
</dbReference>
<comment type="caution">
    <text evidence="2">The sequence shown here is derived from an EMBL/GenBank/DDBJ whole genome shotgun (WGS) entry which is preliminary data.</text>
</comment>
<sequence>MSLLKRLFGDKPAPPPPSVSRFEDSEESSTNSRSVPRREVVHVVLRDTMRRHGIPTEWIECRTLSLVQSSRSTGTYVTFIVRGGQDRLLAYVPAFQASFKQALERFDPRSTDWLRGVAWQFECDEPSGQVAMPDAAAWREGQGGAPVAATGIAAATTTLAAVAAEGDLGTAADDDDLASDLKALFAIRDAALSDRKSSEDDFKPTETGGL</sequence>